<dbReference type="AlphaFoldDB" id="A0A812XGR7"/>
<gene>
    <name evidence="2" type="ORF">SPIL2461_LOCUS21119</name>
</gene>
<feature type="domain" description="DUF4116" evidence="1">
    <location>
        <begin position="130"/>
        <end position="170"/>
    </location>
</feature>
<proteinExistence type="predicted"/>
<reference evidence="2" key="1">
    <citation type="submission" date="2021-02" db="EMBL/GenBank/DDBJ databases">
        <authorList>
            <person name="Dougan E. K."/>
            <person name="Rhodes N."/>
            <person name="Thang M."/>
            <person name="Chan C."/>
        </authorList>
    </citation>
    <scope>NUCLEOTIDE SEQUENCE</scope>
</reference>
<sequence>MRGIIKFHSELPLLQHFVFHAESRDPEAEEPASDGRCDVRPRLRSHQSVPVLRRGHAGRLDLERNVTFPERHAEAISMQLEQACFLMAAMDCSTKSRAREIRRTKPQRSGALCCELRLVSSNVRKSRKKVQMNGLALAYAGEQFQQDWRVVLAAVQQDGDALQYAAPELKADKEVVLAAVNSKGSALRHADRSLKRDKDILLQEATPCIDVAAGKFETLLEQTSLRRNEAEVPSLASIEDSLKKLKAKNRQLRAELAEMPWPRLESFVVHGKTYRLPYRSQAELPPDSTLEITAEAIKYLAGFFDGDGNVQACGSHCELRVVQSYDHPEVLMMFLQVFGGGIYKAGDGKGLQKPVLVWVLSKSSLAAARLAAHSVTKRRQLDIAATWPSLSSAQRQQCHEELVSLKRYDSGVENSCSWEYVAGFFDAEGSIDLNGCQLSIRLSLEQKFPTVLAVLQSFVERELDKRIELTQTAKAFRLQVASGPHRRFILSSMLDAGLVRKAQQAKLALSLTTENAFEVRRALGELSGNQQFAKRLDEVGLERARKIRNEAGRARRAARIGQVEKAAAILKDVEELKSYHVLQNALCENRALQEYMGRMCCLDPQAVLAVVS</sequence>
<feature type="domain" description="DUF4116" evidence="1">
    <location>
        <begin position="172"/>
        <end position="203"/>
    </location>
</feature>
<dbReference type="InterPro" id="IPR027434">
    <property type="entry name" value="Homing_endonucl"/>
</dbReference>
<dbReference type="SUPFAM" id="SSF55608">
    <property type="entry name" value="Homing endonucleases"/>
    <property type="match status" value="1"/>
</dbReference>
<accession>A0A812XGR7</accession>
<keyword evidence="3" id="KW-1185">Reference proteome</keyword>
<comment type="caution">
    <text evidence="2">The sequence shown here is derived from an EMBL/GenBank/DDBJ whole genome shotgun (WGS) entry which is preliminary data.</text>
</comment>
<evidence type="ECO:0000313" key="3">
    <source>
        <dbReference type="Proteomes" id="UP000649617"/>
    </source>
</evidence>
<dbReference type="Pfam" id="PF13475">
    <property type="entry name" value="DUF4116"/>
    <property type="match status" value="2"/>
</dbReference>
<dbReference type="InterPro" id="IPR025197">
    <property type="entry name" value="DUF4116"/>
</dbReference>
<evidence type="ECO:0000259" key="1">
    <source>
        <dbReference type="Pfam" id="PF13475"/>
    </source>
</evidence>
<evidence type="ECO:0000313" key="2">
    <source>
        <dbReference type="EMBL" id="CAE7734885.1"/>
    </source>
</evidence>
<name>A0A812XGR7_SYMPI</name>
<dbReference type="EMBL" id="CAJNIZ010045959">
    <property type="protein sequence ID" value="CAE7734885.1"/>
    <property type="molecule type" value="Genomic_DNA"/>
</dbReference>
<dbReference type="Proteomes" id="UP000649617">
    <property type="component" value="Unassembled WGS sequence"/>
</dbReference>
<organism evidence="2 3">
    <name type="scientific">Symbiodinium pilosum</name>
    <name type="common">Dinoflagellate</name>
    <dbReference type="NCBI Taxonomy" id="2952"/>
    <lineage>
        <taxon>Eukaryota</taxon>
        <taxon>Sar</taxon>
        <taxon>Alveolata</taxon>
        <taxon>Dinophyceae</taxon>
        <taxon>Suessiales</taxon>
        <taxon>Symbiodiniaceae</taxon>
        <taxon>Symbiodinium</taxon>
    </lineage>
</organism>
<protein>
    <recommendedName>
        <fullName evidence="1">DUF4116 domain-containing protein</fullName>
    </recommendedName>
</protein>